<organism evidence="2">
    <name type="scientific">Dissoconium aciculare CBS 342.82</name>
    <dbReference type="NCBI Taxonomy" id="1314786"/>
    <lineage>
        <taxon>Eukaryota</taxon>
        <taxon>Fungi</taxon>
        <taxon>Dikarya</taxon>
        <taxon>Ascomycota</taxon>
        <taxon>Pezizomycotina</taxon>
        <taxon>Dothideomycetes</taxon>
        <taxon>Dothideomycetidae</taxon>
        <taxon>Mycosphaerellales</taxon>
        <taxon>Dissoconiaceae</taxon>
        <taxon>Dissoconium</taxon>
    </lineage>
</organism>
<gene>
    <name evidence="2" type="ORF">K489DRAFT_79029</name>
</gene>
<dbReference type="AlphaFoldDB" id="A0A6J3LXE4"/>
<reference evidence="2" key="3">
    <citation type="submission" date="2025-08" db="UniProtKB">
        <authorList>
            <consortium name="RefSeq"/>
        </authorList>
    </citation>
    <scope>IDENTIFICATION</scope>
    <source>
        <strain evidence="2">CBS 342.82</strain>
    </source>
</reference>
<accession>A0A6J3LXE4</accession>
<protein>
    <submittedName>
        <fullName evidence="2">Uncharacterized protein</fullName>
    </submittedName>
</protein>
<proteinExistence type="predicted"/>
<evidence type="ECO:0000313" key="2">
    <source>
        <dbReference type="RefSeq" id="XP_033456343.1"/>
    </source>
</evidence>
<sequence>MRMISHDPILFYSGLLLVVVVSTMMRLSMSLLRHGWALFASAPLRLRVGTTTTISLPNRHVRLNPVDHTPPMLMHASMCVHNLLLHRFCIAYCITNSFEDSTSFVDDDLYII</sequence>
<dbReference type="RefSeq" id="XP_033456343.1">
    <property type="nucleotide sequence ID" value="XM_033608925.1"/>
</dbReference>
<dbReference type="Proteomes" id="UP000504637">
    <property type="component" value="Unplaced"/>
</dbReference>
<dbReference type="GeneID" id="54366726"/>
<keyword evidence="1" id="KW-1185">Reference proteome</keyword>
<evidence type="ECO:0000313" key="1">
    <source>
        <dbReference type="Proteomes" id="UP000504637"/>
    </source>
</evidence>
<reference evidence="2" key="2">
    <citation type="submission" date="2020-04" db="EMBL/GenBank/DDBJ databases">
        <authorList>
            <consortium name="NCBI Genome Project"/>
        </authorList>
    </citation>
    <scope>NUCLEOTIDE SEQUENCE</scope>
    <source>
        <strain evidence="2">CBS 342.82</strain>
    </source>
</reference>
<name>A0A6J3LXE4_9PEZI</name>
<reference evidence="2" key="1">
    <citation type="submission" date="2020-01" db="EMBL/GenBank/DDBJ databases">
        <authorList>
            <consortium name="DOE Joint Genome Institute"/>
            <person name="Haridas S."/>
            <person name="Albert R."/>
            <person name="Binder M."/>
            <person name="Bloem J."/>
            <person name="Labutti K."/>
            <person name="Salamov A."/>
            <person name="Andreopoulos B."/>
            <person name="Baker S.E."/>
            <person name="Barry K."/>
            <person name="Bills G."/>
            <person name="Bluhm B.H."/>
            <person name="Cannon C."/>
            <person name="Castanera R."/>
            <person name="Culley D.E."/>
            <person name="Daum C."/>
            <person name="Ezra D."/>
            <person name="Gonzalez J.B."/>
            <person name="Henrissat B."/>
            <person name="Kuo A."/>
            <person name="Liang C."/>
            <person name="Lipzen A."/>
            <person name="Lutzoni F."/>
            <person name="Magnuson J."/>
            <person name="Mondo S."/>
            <person name="Nolan M."/>
            <person name="Ohm R."/>
            <person name="Pangilinan J."/>
            <person name="Park H.-J."/>
            <person name="Ramirez L."/>
            <person name="Alfaro M."/>
            <person name="Sun H."/>
            <person name="Tritt A."/>
            <person name="Yoshinaga Y."/>
            <person name="Zwiers L.-H."/>
            <person name="Turgeon B.G."/>
            <person name="Goodwin S.B."/>
            <person name="Spatafora J.W."/>
            <person name="Crous P.W."/>
            <person name="Grigoriev I.V."/>
        </authorList>
    </citation>
    <scope>NUCLEOTIDE SEQUENCE</scope>
    <source>
        <strain evidence="2">CBS 342.82</strain>
    </source>
</reference>